<name>A0A9N9Q576_9HELO</name>
<dbReference type="OrthoDB" id="3443855at2759"/>
<evidence type="ECO:0000256" key="1">
    <source>
        <dbReference type="SAM" id="MobiDB-lite"/>
    </source>
</evidence>
<keyword evidence="3" id="KW-1185">Reference proteome</keyword>
<reference evidence="2" key="1">
    <citation type="submission" date="2021-07" db="EMBL/GenBank/DDBJ databases">
        <authorList>
            <person name="Durling M."/>
        </authorList>
    </citation>
    <scope>NUCLEOTIDE SEQUENCE</scope>
</reference>
<feature type="region of interest" description="Disordered" evidence="1">
    <location>
        <begin position="54"/>
        <end position="112"/>
    </location>
</feature>
<accession>A0A9N9Q576</accession>
<feature type="compositionally biased region" description="Basic and acidic residues" evidence="1">
    <location>
        <begin position="10"/>
        <end position="22"/>
    </location>
</feature>
<dbReference type="Proteomes" id="UP000701801">
    <property type="component" value="Unassembled WGS sequence"/>
</dbReference>
<dbReference type="AlphaFoldDB" id="A0A9N9Q576"/>
<feature type="region of interest" description="Disordered" evidence="1">
    <location>
        <begin position="1"/>
        <end position="38"/>
    </location>
</feature>
<feature type="compositionally biased region" description="Basic residues" evidence="1">
    <location>
        <begin position="141"/>
        <end position="150"/>
    </location>
</feature>
<feature type="region of interest" description="Disordered" evidence="1">
    <location>
        <begin position="134"/>
        <end position="155"/>
    </location>
</feature>
<proteinExistence type="predicted"/>
<evidence type="ECO:0000313" key="3">
    <source>
        <dbReference type="Proteomes" id="UP000701801"/>
    </source>
</evidence>
<evidence type="ECO:0000313" key="2">
    <source>
        <dbReference type="EMBL" id="CAG8975599.1"/>
    </source>
</evidence>
<feature type="compositionally biased region" description="Low complexity" evidence="1">
    <location>
        <begin position="58"/>
        <end position="73"/>
    </location>
</feature>
<comment type="caution">
    <text evidence="2">The sequence shown here is derived from an EMBL/GenBank/DDBJ whole genome shotgun (WGS) entry which is preliminary data.</text>
</comment>
<protein>
    <submittedName>
        <fullName evidence="2">Uncharacterized protein</fullName>
    </submittedName>
</protein>
<feature type="compositionally biased region" description="Polar residues" evidence="1">
    <location>
        <begin position="74"/>
        <end position="91"/>
    </location>
</feature>
<organism evidence="2 3">
    <name type="scientific">Hymenoscyphus albidus</name>
    <dbReference type="NCBI Taxonomy" id="595503"/>
    <lineage>
        <taxon>Eukaryota</taxon>
        <taxon>Fungi</taxon>
        <taxon>Dikarya</taxon>
        <taxon>Ascomycota</taxon>
        <taxon>Pezizomycotina</taxon>
        <taxon>Leotiomycetes</taxon>
        <taxon>Helotiales</taxon>
        <taxon>Helotiaceae</taxon>
        <taxon>Hymenoscyphus</taxon>
    </lineage>
</organism>
<gene>
    <name evidence="2" type="ORF">HYALB_00006806</name>
</gene>
<sequence length="282" mass="31863">MAPNQRRKMRFEIGPDSEHDKSQGPTPTIGNIGEDNIDYHAPNMEIDTTIQDDEEDGNYSQSLTTNSQSQNVSRSAFRSNAGYNSQASTQVRGTGGRSASGSASQAVTRRTVTREINVPPVFMQIQSFDLSAPHSQFHGQQQHHHHHHRSQNSEAHFHFQEMARRQLEFELLNAAEQAIQERWAQQQLARQHEPCVMGFGWQRIEGGYACDGGSHIVTDELLIEGNGGYMLRNCQLIDGEWYGPLYSAEEAVVNDFINELKEAGVWWEGVDPDSDDPRLWRI</sequence>
<dbReference type="EMBL" id="CAJVRM010000143">
    <property type="protein sequence ID" value="CAG8975599.1"/>
    <property type="molecule type" value="Genomic_DNA"/>
</dbReference>